<evidence type="ECO:0000313" key="1">
    <source>
        <dbReference type="EMBL" id="MFC6197081.1"/>
    </source>
</evidence>
<dbReference type="EMBL" id="JBHSSW010000004">
    <property type="protein sequence ID" value="MFC6197081.1"/>
    <property type="molecule type" value="Genomic_DNA"/>
</dbReference>
<keyword evidence="2" id="KW-1185">Reference proteome</keyword>
<dbReference type="RefSeq" id="WP_377375438.1">
    <property type="nucleotide sequence ID" value="NZ_JBHSSW010000004.1"/>
</dbReference>
<dbReference type="SUPFAM" id="SSF52540">
    <property type="entry name" value="P-loop containing nucleoside triphosphate hydrolases"/>
    <property type="match status" value="1"/>
</dbReference>
<evidence type="ECO:0000313" key="2">
    <source>
        <dbReference type="Proteomes" id="UP001596303"/>
    </source>
</evidence>
<dbReference type="Proteomes" id="UP001596303">
    <property type="component" value="Unassembled WGS sequence"/>
</dbReference>
<dbReference type="Gene3D" id="3.40.50.300">
    <property type="entry name" value="P-loop containing nucleotide triphosphate hydrolases"/>
    <property type="match status" value="1"/>
</dbReference>
<dbReference type="InterPro" id="IPR027417">
    <property type="entry name" value="P-loop_NTPase"/>
</dbReference>
<organism evidence="1 2">
    <name type="scientific">Ponticaulis profundi</name>
    <dbReference type="NCBI Taxonomy" id="2665222"/>
    <lineage>
        <taxon>Bacteria</taxon>
        <taxon>Pseudomonadati</taxon>
        <taxon>Pseudomonadota</taxon>
        <taxon>Alphaproteobacteria</taxon>
        <taxon>Hyphomonadales</taxon>
        <taxon>Hyphomonadaceae</taxon>
        <taxon>Ponticaulis</taxon>
    </lineage>
</organism>
<protein>
    <recommendedName>
        <fullName evidence="3">Kinase</fullName>
    </recommendedName>
</protein>
<name>A0ABW1S6B5_9PROT</name>
<evidence type="ECO:0008006" key="3">
    <source>
        <dbReference type="Google" id="ProtNLM"/>
    </source>
</evidence>
<comment type="caution">
    <text evidence="1">The sequence shown here is derived from an EMBL/GenBank/DDBJ whole genome shotgun (WGS) entry which is preliminary data.</text>
</comment>
<proteinExistence type="predicted"/>
<sequence length="277" mass="30695">MAIDLHAASWSLDAMKTLGEILSDWVRAQRRADDQPLLLMLSGAQGIGKSTAMRQLARDIPGLVTLGLDDFYLTQAERRSLADRVHPLFETRGPPGTHDLTLLNQVLEGLLSGAPTSLPVFDKASDDRCPPSDWPWVSEPPKVILLEGWMIGALPDAGAPMSAPLNAVEAQDEQGHWRSFQERALADGYAKLWDLADAFCHLCAPDFSAVLNWRLQQEESNLGLLPGTLPDERRLWVARFIQHYERITRRMLAGGRRSGLAIHLDAQRRVVGAHQSS</sequence>
<reference evidence="2" key="1">
    <citation type="journal article" date="2019" name="Int. J. Syst. Evol. Microbiol.">
        <title>The Global Catalogue of Microorganisms (GCM) 10K type strain sequencing project: providing services to taxonomists for standard genome sequencing and annotation.</title>
        <authorList>
            <consortium name="The Broad Institute Genomics Platform"/>
            <consortium name="The Broad Institute Genome Sequencing Center for Infectious Disease"/>
            <person name="Wu L."/>
            <person name="Ma J."/>
        </authorList>
    </citation>
    <scope>NUCLEOTIDE SEQUENCE [LARGE SCALE GENOMIC DNA]</scope>
    <source>
        <strain evidence="2">CGMCC-1.15741</strain>
    </source>
</reference>
<accession>A0ABW1S6B5</accession>
<gene>
    <name evidence="1" type="ORF">ACFQDM_03285</name>
</gene>